<reference evidence="1" key="1">
    <citation type="journal article" date="2020" name="mSystems">
        <title>Genome- and Community-Level Interaction Insights into Carbon Utilization and Element Cycling Functions of Hydrothermarchaeota in Hydrothermal Sediment.</title>
        <authorList>
            <person name="Zhou Z."/>
            <person name="Liu Y."/>
            <person name="Xu W."/>
            <person name="Pan J."/>
            <person name="Luo Z.H."/>
            <person name="Li M."/>
        </authorList>
    </citation>
    <scope>NUCLEOTIDE SEQUENCE [LARGE SCALE GENOMIC DNA]</scope>
    <source>
        <strain evidence="1">SpSt-751</strain>
    </source>
</reference>
<organism evidence="1">
    <name type="scientific">Dictyoglomus turgidum</name>
    <dbReference type="NCBI Taxonomy" id="513050"/>
    <lineage>
        <taxon>Bacteria</taxon>
        <taxon>Pseudomonadati</taxon>
        <taxon>Dictyoglomota</taxon>
        <taxon>Dictyoglomia</taxon>
        <taxon>Dictyoglomales</taxon>
        <taxon>Dictyoglomaceae</taxon>
        <taxon>Dictyoglomus</taxon>
    </lineage>
</organism>
<gene>
    <name evidence="1" type="ORF">ENV35_00020</name>
</gene>
<evidence type="ECO:0000313" key="1">
    <source>
        <dbReference type="EMBL" id="HGB30244.1"/>
    </source>
</evidence>
<sequence>MLVKAMKRIWTANPEKFWEEGEVLDLPDELANQLLTHPNFVKLDFDEKVEKPEEGLKNKKIK</sequence>
<accession>A0A7C3SPT3</accession>
<comment type="caution">
    <text evidence="1">The sequence shown here is derived from an EMBL/GenBank/DDBJ whole genome shotgun (WGS) entry which is preliminary data.</text>
</comment>
<proteinExistence type="predicted"/>
<protein>
    <submittedName>
        <fullName evidence="1">Uncharacterized protein</fullName>
    </submittedName>
</protein>
<dbReference type="EMBL" id="DTGA01000001">
    <property type="protein sequence ID" value="HGB30244.1"/>
    <property type="molecule type" value="Genomic_DNA"/>
</dbReference>
<dbReference type="AlphaFoldDB" id="A0A7C3SPT3"/>
<name>A0A7C3SPT3_9BACT</name>